<organism evidence="2 4">
    <name type="scientific">Mucilaginibacter rubeus</name>
    <dbReference type="NCBI Taxonomy" id="2027860"/>
    <lineage>
        <taxon>Bacteria</taxon>
        <taxon>Pseudomonadati</taxon>
        <taxon>Bacteroidota</taxon>
        <taxon>Sphingobacteriia</taxon>
        <taxon>Sphingobacteriales</taxon>
        <taxon>Sphingobacteriaceae</taxon>
        <taxon>Mucilaginibacter</taxon>
    </lineage>
</organism>
<protein>
    <submittedName>
        <fullName evidence="2">Uncharacterized protein</fullName>
    </submittedName>
</protein>
<dbReference type="AlphaFoldDB" id="A0AAE6JJ29"/>
<evidence type="ECO:0000313" key="4">
    <source>
        <dbReference type="Proteomes" id="UP000250557"/>
    </source>
</evidence>
<keyword evidence="5" id="KW-1185">Reference proteome</keyword>
<accession>A0AAE6JJ29</accession>
<dbReference type="Proteomes" id="UP000663940">
    <property type="component" value="Chromosome"/>
</dbReference>
<evidence type="ECO:0000256" key="1">
    <source>
        <dbReference type="SAM" id="Phobius"/>
    </source>
</evidence>
<name>A0AAE6JJ29_9SPHI</name>
<reference evidence="2 4" key="1">
    <citation type="submission" date="2019-08" db="EMBL/GenBank/DDBJ databases">
        <title>Comparative genome analysis confer to the adaptation heavy metal polluted environment.</title>
        <authorList>
            <person name="Li Y."/>
        </authorList>
    </citation>
    <scope>NUCLEOTIDE SEQUENCE [LARGE SCALE GENOMIC DNA]</scope>
    <source>
        <strain evidence="2 4">P2</strain>
    </source>
</reference>
<evidence type="ECO:0000313" key="3">
    <source>
        <dbReference type="EMBL" id="QTE50755.1"/>
    </source>
</evidence>
<feature type="transmembrane region" description="Helical" evidence="1">
    <location>
        <begin position="65"/>
        <end position="85"/>
    </location>
</feature>
<reference evidence="3 5" key="2">
    <citation type="submission" date="2021-03" db="EMBL/GenBank/DDBJ databases">
        <title>Mucilaginibacter strains isolated from gold and copper mining confer multi heavy-metal resistance.</title>
        <authorList>
            <person name="Li Y."/>
        </authorList>
    </citation>
    <scope>NUCLEOTIDE SEQUENCE [LARGE SCALE GENOMIC DNA]</scope>
    <source>
        <strain evidence="3 5">P2-4</strain>
    </source>
</reference>
<gene>
    <name evidence="2" type="ORF">DIU31_025580</name>
    <name evidence="3" type="ORF">J3L21_01845</name>
</gene>
<dbReference type="EMBL" id="CP043451">
    <property type="protein sequence ID" value="QEM06714.1"/>
    <property type="molecule type" value="Genomic_DNA"/>
</dbReference>
<evidence type="ECO:0000313" key="2">
    <source>
        <dbReference type="EMBL" id="QEM06714.1"/>
    </source>
</evidence>
<keyword evidence="1" id="KW-0812">Transmembrane</keyword>
<keyword evidence="1" id="KW-0472">Membrane</keyword>
<dbReference type="EMBL" id="CP071880">
    <property type="protein sequence ID" value="QTE50755.1"/>
    <property type="molecule type" value="Genomic_DNA"/>
</dbReference>
<sequence>MDKQQITEQIKWMIADGNTDHEIEALLIGEGVTRAEAKRALAIIKHELFPDECPEFIEPDKRRNYWWSVLLTLAAIFTLGTLYYHHQHELNTAEREITPADMILLIKAGPGVYTTELNKINSGWVFDQDKDRWENKKRKTALAIRMEQLLYMCPVLHDHSFQDYLESHDFRDIIYGKPGSKIYQNNEFMFTIQTNGAYTMISLANR</sequence>
<evidence type="ECO:0000313" key="5">
    <source>
        <dbReference type="Proteomes" id="UP000663940"/>
    </source>
</evidence>
<dbReference type="RefSeq" id="WP_146752296.1">
    <property type="nucleotide sequence ID" value="NZ_CP071880.1"/>
</dbReference>
<proteinExistence type="predicted"/>
<keyword evidence="1" id="KW-1133">Transmembrane helix</keyword>
<dbReference type="Proteomes" id="UP000250557">
    <property type="component" value="Chromosome"/>
</dbReference>